<dbReference type="SMART" id="SM00448">
    <property type="entry name" value="REC"/>
    <property type="match status" value="1"/>
</dbReference>
<dbReference type="Pfam" id="PF02518">
    <property type="entry name" value="HATPase_c"/>
    <property type="match status" value="1"/>
</dbReference>
<dbReference type="NCBIfam" id="TIGR00229">
    <property type="entry name" value="sensory_box"/>
    <property type="match status" value="3"/>
</dbReference>
<feature type="transmembrane region" description="Helical" evidence="16">
    <location>
        <begin position="44"/>
        <end position="60"/>
    </location>
</feature>
<evidence type="ECO:0000256" key="2">
    <source>
        <dbReference type="ARBA" id="ARBA00004370"/>
    </source>
</evidence>
<feature type="transmembrane region" description="Helical" evidence="16">
    <location>
        <begin position="176"/>
        <end position="200"/>
    </location>
</feature>
<accession>A0A7C3VSF2</accession>
<feature type="domain" description="Response regulatory" evidence="18">
    <location>
        <begin position="1098"/>
        <end position="1214"/>
    </location>
</feature>
<evidence type="ECO:0000259" key="19">
    <source>
        <dbReference type="PROSITE" id="PS50112"/>
    </source>
</evidence>
<keyword evidence="6" id="KW-0808">Transferase</keyword>
<dbReference type="InterPro" id="IPR011006">
    <property type="entry name" value="CheY-like_superfamily"/>
</dbReference>
<dbReference type="SUPFAM" id="SSF55785">
    <property type="entry name" value="PYP-like sensor domain (PAS domain)"/>
    <property type="match status" value="4"/>
</dbReference>
<sequence>MKARISQMATAFIISMAVVVLLGWQFDIQLLKTGLTGTPWTMKPNTAFCFLLCGISLALWQAQAMVPRGKALGQVLPGIVITIASLTLVQYIFGWDLGIDQLFYQNKTGPSTAIYPLRIPETTAINFILAGIALSLRQKHNHRHQHQVEILTVMVGSIGLLTLIGYLFGATFFYEFIIPTTITTPPTAITFIVLSIGILFTRTDTEMMQTLTSTLVGGVMARKLLPAAIFLPLILNWLIFEGYQMRWYDIPSSYAYITAMKIGIISTLIYWIARQLNQIEQRRQEVFQQFYRAVLDSPLPIIIHAEDGAVLQISNAWTEITGYQPEEISTIAAWTELAYGENHKNMQAMIKGVYGIEKSAKIGEFNVRICSGLMRVWDFYTAPLGRMPDGRRFVITTAIDITDKKQIETELKKVNKNLEARVKLRTAQLEEANDRLERQLLEKQISEQTARKSQALLNSIIECSTELIAAQDMEFKYIAFNRAYQQEFAQLFNRQVKIGTSMVEALAHLPTEQVQAVEIWGRAIGGEEFTIIREFGTTTNQPNWYEITFSAVRDAMGKQIGASQIVKNVTHRITDEMALRQSEARFQAFMNHSPALAWITRSDGKFMYCNRNFEQLLSKSAAELIGKMIWEIFPPDLSQQYLDNNQLVSDTGEVVETIETAYNSAGEVVDYLVFKFLIPDEIDQNLVGGVAIDITERKKAERALEESEAKLKAILDNAPAAIYLKDCEGRFLLLNRYCLDIFGFTPEQYHGQTIIDLLPGEMSSQVEANDREVWQSGQAQYLEEQLPQADGIHTYYSVKFLLYDLAGHPYALCGISTDITERKRAEELIIEAKEAAEQANQAKSSFLANMSHELRTPLNAILGFSQVLGRDSSLSEQQQEQIAIVNSSGEHLLSLINDILEISKIEAGRMALNPTNFDLLALIAAMEAIFQSRAAAKGLQMICEVDAKSPRYIRTDEGKLRQVLSNLLGNAIKFTTSGCVSLRVRADHPGDIPAEMQLSFEISDTGPGIAADELDKLFSPFVQTQTGRSIQEGTGLGLAISRKLVQLMGGDMAITSTVGEGTLVKFYIPATVAAADEVKISLAMPRVIALEPGQPVYRILAVDDRLESRILLRQLLEPLGFEVREAQNGQEAIEQWHEWHPHLIWMDMRMPIIDGYEATRQIKNHLHGQATVIIALTASAFEENRSIILSAGCDDFVRKPAREEVLLAKIAEHLGVRYIYEPIATSESEDSFTGGTEQLPRGSPETALLEMMPPEWTAALHQAATAANSRVILQLLGEIPAGERPLSHNLRKWVDNFRFDKIIALIEARVHESRE</sequence>
<evidence type="ECO:0000256" key="8">
    <source>
        <dbReference type="ARBA" id="ARBA00022777"/>
    </source>
</evidence>
<dbReference type="CDD" id="cd00130">
    <property type="entry name" value="PAS"/>
    <property type="match status" value="3"/>
</dbReference>
<keyword evidence="7" id="KW-0547">Nucleotide-binding</keyword>
<dbReference type="SUPFAM" id="SSF55874">
    <property type="entry name" value="ATPase domain of HSP90 chaperone/DNA topoisomerase II/histidine kinase"/>
    <property type="match status" value="1"/>
</dbReference>
<evidence type="ECO:0000259" key="20">
    <source>
        <dbReference type="PROSITE" id="PS50113"/>
    </source>
</evidence>
<evidence type="ECO:0000256" key="5">
    <source>
        <dbReference type="ARBA" id="ARBA00022553"/>
    </source>
</evidence>
<dbReference type="SMART" id="SM00388">
    <property type="entry name" value="HisKA"/>
    <property type="match status" value="1"/>
</dbReference>
<keyword evidence="12" id="KW-0131">Cell cycle</keyword>
<dbReference type="InterPro" id="IPR036890">
    <property type="entry name" value="HATPase_C_sf"/>
</dbReference>
<keyword evidence="16" id="KW-0812">Transmembrane</keyword>
<evidence type="ECO:0000259" key="17">
    <source>
        <dbReference type="PROSITE" id="PS50109"/>
    </source>
</evidence>
<dbReference type="EC" id="2.7.13.3" evidence="4"/>
<evidence type="ECO:0000256" key="3">
    <source>
        <dbReference type="ARBA" id="ARBA00006402"/>
    </source>
</evidence>
<evidence type="ECO:0000256" key="1">
    <source>
        <dbReference type="ARBA" id="ARBA00000085"/>
    </source>
</evidence>
<dbReference type="InterPro" id="IPR000014">
    <property type="entry name" value="PAS"/>
</dbReference>
<evidence type="ECO:0000256" key="7">
    <source>
        <dbReference type="ARBA" id="ARBA00022741"/>
    </source>
</evidence>
<proteinExistence type="inferred from homology"/>
<gene>
    <name evidence="21" type="ORF">ENR15_19025</name>
</gene>
<dbReference type="InterPro" id="IPR005467">
    <property type="entry name" value="His_kinase_dom"/>
</dbReference>
<dbReference type="Gene3D" id="1.10.287.130">
    <property type="match status" value="1"/>
</dbReference>
<evidence type="ECO:0000256" key="4">
    <source>
        <dbReference type="ARBA" id="ARBA00012438"/>
    </source>
</evidence>
<keyword evidence="8" id="KW-0418">Kinase</keyword>
<dbReference type="InterPro" id="IPR003661">
    <property type="entry name" value="HisK_dim/P_dom"/>
</dbReference>
<dbReference type="CDD" id="cd16922">
    <property type="entry name" value="HATPase_EvgS-ArcB-TorS-like"/>
    <property type="match status" value="1"/>
</dbReference>
<evidence type="ECO:0000256" key="11">
    <source>
        <dbReference type="ARBA" id="ARBA00023136"/>
    </source>
</evidence>
<keyword evidence="11 16" id="KW-0472">Membrane</keyword>
<keyword evidence="10" id="KW-0902">Two-component regulatory system</keyword>
<feature type="transmembrane region" description="Helical" evidence="16">
    <location>
        <begin position="72"/>
        <end position="93"/>
    </location>
</feature>
<dbReference type="PROSITE" id="PS50110">
    <property type="entry name" value="RESPONSE_REGULATORY"/>
    <property type="match status" value="1"/>
</dbReference>
<dbReference type="Gene3D" id="3.30.565.10">
    <property type="entry name" value="Histidine kinase-like ATPase, C-terminal domain"/>
    <property type="match status" value="1"/>
</dbReference>
<dbReference type="Pfam" id="PF13426">
    <property type="entry name" value="PAS_9"/>
    <property type="match status" value="1"/>
</dbReference>
<dbReference type="GO" id="GO:0005886">
    <property type="term" value="C:plasma membrane"/>
    <property type="evidence" value="ECO:0007669"/>
    <property type="project" value="TreeGrafter"/>
</dbReference>
<name>A0A7C3VSF2_9CYAN</name>
<dbReference type="InterPro" id="IPR000700">
    <property type="entry name" value="PAS-assoc_C"/>
</dbReference>
<feature type="modified residue" description="4-aspartylphosphate" evidence="14">
    <location>
        <position position="1147"/>
    </location>
</feature>
<dbReference type="InterPro" id="IPR001789">
    <property type="entry name" value="Sig_transdc_resp-reg_receiver"/>
</dbReference>
<dbReference type="SUPFAM" id="SSF47384">
    <property type="entry name" value="Homodimeric domain of signal transducing histidine kinase"/>
    <property type="match status" value="1"/>
</dbReference>
<dbReference type="Gene3D" id="3.30.450.20">
    <property type="entry name" value="PAS domain"/>
    <property type="match status" value="4"/>
</dbReference>
<evidence type="ECO:0000256" key="16">
    <source>
        <dbReference type="SAM" id="Phobius"/>
    </source>
</evidence>
<comment type="catalytic activity">
    <reaction evidence="1">
        <text>ATP + protein L-histidine = ADP + protein N-phospho-L-histidine.</text>
        <dbReference type="EC" id="2.7.13.3"/>
    </reaction>
</comment>
<comment type="similarity">
    <text evidence="3">In the N-terminal section; belongs to the phytochrome family.</text>
</comment>
<evidence type="ECO:0000256" key="14">
    <source>
        <dbReference type="PROSITE-ProRule" id="PRU00169"/>
    </source>
</evidence>
<dbReference type="SMART" id="SM00091">
    <property type="entry name" value="PAS"/>
    <property type="match status" value="4"/>
</dbReference>
<feature type="domain" description="PAS" evidence="19">
    <location>
        <begin position="707"/>
        <end position="777"/>
    </location>
</feature>
<dbReference type="GO" id="GO:0009927">
    <property type="term" value="F:histidine phosphotransfer kinase activity"/>
    <property type="evidence" value="ECO:0007669"/>
    <property type="project" value="TreeGrafter"/>
</dbReference>
<dbReference type="PROSITE" id="PS50112">
    <property type="entry name" value="PAS"/>
    <property type="match status" value="3"/>
</dbReference>
<feature type="transmembrane region" description="Helical" evidence="16">
    <location>
        <begin position="221"/>
        <end position="240"/>
    </location>
</feature>
<comment type="subcellular location">
    <subcellularLocation>
        <location evidence="2">Membrane</location>
    </subcellularLocation>
</comment>
<dbReference type="Pfam" id="PF00512">
    <property type="entry name" value="HisKA"/>
    <property type="match status" value="1"/>
</dbReference>
<dbReference type="PROSITE" id="PS50113">
    <property type="entry name" value="PAC"/>
    <property type="match status" value="1"/>
</dbReference>
<dbReference type="SUPFAM" id="SSF52172">
    <property type="entry name" value="CheY-like"/>
    <property type="match status" value="1"/>
</dbReference>
<evidence type="ECO:0000259" key="18">
    <source>
        <dbReference type="PROSITE" id="PS50110"/>
    </source>
</evidence>
<dbReference type="InterPro" id="IPR036097">
    <property type="entry name" value="HisK_dim/P_sf"/>
</dbReference>
<feature type="transmembrane region" description="Helical" evidence="16">
    <location>
        <begin position="7"/>
        <end position="24"/>
    </location>
</feature>
<evidence type="ECO:0000256" key="9">
    <source>
        <dbReference type="ARBA" id="ARBA00022840"/>
    </source>
</evidence>
<organism evidence="21">
    <name type="scientific">Planktothricoides sp. SpSt-374</name>
    <dbReference type="NCBI Taxonomy" id="2282167"/>
    <lineage>
        <taxon>Bacteria</taxon>
        <taxon>Bacillati</taxon>
        <taxon>Cyanobacteriota</taxon>
        <taxon>Cyanophyceae</taxon>
        <taxon>Oscillatoriophycideae</taxon>
        <taxon>Oscillatoriales</taxon>
        <taxon>Oscillatoriaceae</taxon>
        <taxon>Planktothricoides</taxon>
    </lineage>
</organism>
<dbReference type="SMART" id="SM00387">
    <property type="entry name" value="HATPase_c"/>
    <property type="match status" value="1"/>
</dbReference>
<feature type="coiled-coil region" evidence="15">
    <location>
        <begin position="415"/>
        <end position="449"/>
    </location>
</feature>
<dbReference type="InterPro" id="IPR013656">
    <property type="entry name" value="PAS_4"/>
</dbReference>
<dbReference type="InterPro" id="IPR004358">
    <property type="entry name" value="Sig_transdc_His_kin-like_C"/>
</dbReference>
<feature type="domain" description="Histidine kinase" evidence="17">
    <location>
        <begin position="849"/>
        <end position="1072"/>
    </location>
</feature>
<evidence type="ECO:0000256" key="13">
    <source>
        <dbReference type="ARBA" id="ARBA00074306"/>
    </source>
</evidence>
<dbReference type="CDD" id="cd00082">
    <property type="entry name" value="HisKA"/>
    <property type="match status" value="1"/>
</dbReference>
<dbReference type="CDD" id="cd17546">
    <property type="entry name" value="REC_hyHK_CKI1_RcsC-like"/>
    <property type="match status" value="1"/>
</dbReference>
<dbReference type="InterPro" id="IPR003594">
    <property type="entry name" value="HATPase_dom"/>
</dbReference>
<dbReference type="Gene3D" id="3.40.50.2300">
    <property type="match status" value="1"/>
</dbReference>
<dbReference type="PRINTS" id="PR00344">
    <property type="entry name" value="BCTRLSENSOR"/>
</dbReference>
<feature type="transmembrane region" description="Helical" evidence="16">
    <location>
        <begin position="113"/>
        <end position="136"/>
    </location>
</feature>
<feature type="transmembrane region" description="Helical" evidence="16">
    <location>
        <begin position="148"/>
        <end position="170"/>
    </location>
</feature>
<dbReference type="PANTHER" id="PTHR43047">
    <property type="entry name" value="TWO-COMPONENT HISTIDINE PROTEIN KINASE"/>
    <property type="match status" value="1"/>
</dbReference>
<dbReference type="GO" id="GO:0005524">
    <property type="term" value="F:ATP binding"/>
    <property type="evidence" value="ECO:0007669"/>
    <property type="project" value="UniProtKB-KW"/>
</dbReference>
<evidence type="ECO:0000313" key="21">
    <source>
        <dbReference type="EMBL" id="HGG02671.1"/>
    </source>
</evidence>
<keyword evidence="5 14" id="KW-0597">Phosphoprotein</keyword>
<dbReference type="EMBL" id="DSPX01000196">
    <property type="protein sequence ID" value="HGG02671.1"/>
    <property type="molecule type" value="Genomic_DNA"/>
</dbReference>
<dbReference type="Pfam" id="PF08448">
    <property type="entry name" value="PAS_4"/>
    <property type="match status" value="3"/>
</dbReference>
<keyword evidence="16" id="KW-1133">Transmembrane helix</keyword>
<dbReference type="GO" id="GO:0000155">
    <property type="term" value="F:phosphorelay sensor kinase activity"/>
    <property type="evidence" value="ECO:0007669"/>
    <property type="project" value="InterPro"/>
</dbReference>
<dbReference type="FunFam" id="3.30.565.10:FF:000010">
    <property type="entry name" value="Sensor histidine kinase RcsC"/>
    <property type="match status" value="1"/>
</dbReference>
<evidence type="ECO:0000256" key="6">
    <source>
        <dbReference type="ARBA" id="ARBA00022679"/>
    </source>
</evidence>
<dbReference type="FunFam" id="1.10.287.130:FF:000038">
    <property type="entry name" value="Sensory transduction histidine kinase"/>
    <property type="match status" value="1"/>
</dbReference>
<dbReference type="Pfam" id="PF00072">
    <property type="entry name" value="Response_reg"/>
    <property type="match status" value="1"/>
</dbReference>
<evidence type="ECO:0000256" key="12">
    <source>
        <dbReference type="ARBA" id="ARBA00023306"/>
    </source>
</evidence>
<evidence type="ECO:0000256" key="10">
    <source>
        <dbReference type="ARBA" id="ARBA00023012"/>
    </source>
</evidence>
<keyword evidence="15" id="KW-0175">Coiled coil</keyword>
<feature type="domain" description="PAC" evidence="20">
    <location>
        <begin position="780"/>
        <end position="831"/>
    </location>
</feature>
<feature type="domain" description="PAS" evidence="19">
    <location>
        <begin position="582"/>
        <end position="636"/>
    </location>
</feature>
<dbReference type="PROSITE" id="PS50109">
    <property type="entry name" value="HIS_KIN"/>
    <property type="match status" value="1"/>
</dbReference>
<dbReference type="PANTHER" id="PTHR43047:SF72">
    <property type="entry name" value="OSMOSENSING HISTIDINE PROTEIN KINASE SLN1"/>
    <property type="match status" value="1"/>
</dbReference>
<feature type="domain" description="PAS" evidence="19">
    <location>
        <begin position="287"/>
        <end position="328"/>
    </location>
</feature>
<dbReference type="InterPro" id="IPR035965">
    <property type="entry name" value="PAS-like_dom_sf"/>
</dbReference>
<comment type="caution">
    <text evidence="21">The sequence shown here is derived from an EMBL/GenBank/DDBJ whole genome shotgun (WGS) entry which is preliminary data.</text>
</comment>
<reference evidence="21" key="1">
    <citation type="journal article" date="2020" name="mSystems">
        <title>Genome- and Community-Level Interaction Insights into Carbon Utilization and Element Cycling Functions of Hydrothermarchaeota in Hydrothermal Sediment.</title>
        <authorList>
            <person name="Zhou Z."/>
            <person name="Liu Y."/>
            <person name="Xu W."/>
            <person name="Pan J."/>
            <person name="Luo Z.H."/>
            <person name="Li M."/>
        </authorList>
    </citation>
    <scope>NUCLEOTIDE SEQUENCE [LARGE SCALE GENOMIC DNA]</scope>
    <source>
        <strain evidence="21">SpSt-374</strain>
    </source>
</reference>
<protein>
    <recommendedName>
        <fullName evidence="13">Circadian input-output histidine kinase CikA</fullName>
        <ecNumber evidence="4">2.7.13.3</ecNumber>
    </recommendedName>
</protein>
<evidence type="ECO:0000256" key="15">
    <source>
        <dbReference type="SAM" id="Coils"/>
    </source>
</evidence>
<keyword evidence="9" id="KW-0067">ATP-binding</keyword>